<sequence>MAENIIINSTHLPSIRVGKLQAKYSADGTRVLRYYIDFWHDQLNAHKVLTAPELYLLQGKVDALISAWDQKADALATKNQVLSGKEAAETATIDAQNKLDLLPYILEHTLKIDDRIDWDSLKNKGIYKKAKFTTPRPRNDIPDRPREIIPTISVWAHLFGQAKKKRVTAENQNKLNLENWNSAVQNNELTFQAAFNLWEKEKKAFESTQAQLEHNFQTQQAIQNAKIDALAAGVNNGEIDSVIEHASLVLERSDYGDFFDKSFQIEYQPENKILMLEYTLPSPDEMPTVKQVRFIASTGEMKETHISEKEKKANFDLVCYQICLRTIHELFEADEMKNIQEILFNGITNYIDRTTGQETTSCIMSVLVDREKFMAIDLSRIEPKACFKSLKGVSAASLSSLAAIPPVIELNKEDRRFIEGRATIDHMEHATNLAAMDWSDFEHLVRELFEKEFASRGGEVKVTQSSSDGGVDAVAFDPDPITGGKIIIQAKRYTRTVGVSAVRDLYGTMQHEGASRGVLITTADYGPDAYKFSTGKPITLFTGSNLLHLLEKHGYSCNR</sequence>
<proteinExistence type="predicted"/>
<dbReference type="InterPro" id="IPR011335">
    <property type="entry name" value="Restrct_endonuc-II-like"/>
</dbReference>
<protein>
    <recommendedName>
        <fullName evidence="1">Restriction endonuclease type IV Mrr domain-containing protein</fullName>
    </recommendedName>
</protein>
<dbReference type="EMBL" id="BAAADE010000002">
    <property type="protein sequence ID" value="GAA0600328.1"/>
    <property type="molecule type" value="Genomic_DNA"/>
</dbReference>
<dbReference type="Proteomes" id="UP001424441">
    <property type="component" value="Unassembled WGS sequence"/>
</dbReference>
<evidence type="ECO:0000313" key="2">
    <source>
        <dbReference type="EMBL" id="GAA0600328.1"/>
    </source>
</evidence>
<dbReference type="Pfam" id="PF04471">
    <property type="entry name" value="Mrr_cat"/>
    <property type="match status" value="1"/>
</dbReference>
<dbReference type="PANTHER" id="PTHR30015:SF7">
    <property type="entry name" value="TYPE IV METHYL-DIRECTED RESTRICTION ENZYME ECOKMRR"/>
    <property type="match status" value="1"/>
</dbReference>
<dbReference type="InterPro" id="IPR052906">
    <property type="entry name" value="Type_IV_Methyl-Rstrct_Enzyme"/>
</dbReference>
<evidence type="ECO:0000259" key="1">
    <source>
        <dbReference type="Pfam" id="PF04471"/>
    </source>
</evidence>
<accession>A0ABN1FYT9</accession>
<reference evidence="2 3" key="1">
    <citation type="journal article" date="2019" name="Int. J. Syst. Evol. Microbiol.">
        <title>The Global Catalogue of Microorganisms (GCM) 10K type strain sequencing project: providing services to taxonomists for standard genome sequencing and annotation.</title>
        <authorList>
            <consortium name="The Broad Institute Genomics Platform"/>
            <consortium name="The Broad Institute Genome Sequencing Center for Infectious Disease"/>
            <person name="Wu L."/>
            <person name="Ma J."/>
        </authorList>
    </citation>
    <scope>NUCLEOTIDE SEQUENCE [LARGE SCALE GENOMIC DNA]</scope>
    <source>
        <strain evidence="2 3">JCM 15115</strain>
    </source>
</reference>
<feature type="domain" description="Restriction endonuclease type IV Mrr" evidence="1">
    <location>
        <begin position="434"/>
        <end position="550"/>
    </location>
</feature>
<dbReference type="PANTHER" id="PTHR30015">
    <property type="entry name" value="MRR RESTRICTION SYSTEM PROTEIN"/>
    <property type="match status" value="1"/>
</dbReference>
<dbReference type="InterPro" id="IPR011856">
    <property type="entry name" value="tRNA_endonuc-like_dom_sf"/>
</dbReference>
<organism evidence="2 3">
    <name type="scientific">Paenochrobactrum glaciei</name>
    <dbReference type="NCBI Taxonomy" id="486407"/>
    <lineage>
        <taxon>Bacteria</taxon>
        <taxon>Pseudomonadati</taxon>
        <taxon>Pseudomonadota</taxon>
        <taxon>Alphaproteobacteria</taxon>
        <taxon>Hyphomicrobiales</taxon>
        <taxon>Brucellaceae</taxon>
        <taxon>Paenochrobactrum</taxon>
    </lineage>
</organism>
<dbReference type="SUPFAM" id="SSF52980">
    <property type="entry name" value="Restriction endonuclease-like"/>
    <property type="match status" value="1"/>
</dbReference>
<evidence type="ECO:0000313" key="3">
    <source>
        <dbReference type="Proteomes" id="UP001424441"/>
    </source>
</evidence>
<dbReference type="Gene3D" id="3.40.1350.10">
    <property type="match status" value="1"/>
</dbReference>
<dbReference type="RefSeq" id="WP_343803764.1">
    <property type="nucleotide sequence ID" value="NZ_BAAADE010000002.1"/>
</dbReference>
<comment type="caution">
    <text evidence="2">The sequence shown here is derived from an EMBL/GenBank/DDBJ whole genome shotgun (WGS) entry which is preliminary data.</text>
</comment>
<keyword evidence="3" id="KW-1185">Reference proteome</keyword>
<gene>
    <name evidence="2" type="ORF">GCM10008943_14400</name>
</gene>
<name>A0ABN1FYT9_9HYPH</name>
<dbReference type="InterPro" id="IPR007560">
    <property type="entry name" value="Restrct_endonuc_IV_Mrr"/>
</dbReference>